<dbReference type="OrthoDB" id="9806249at2"/>
<dbReference type="GO" id="GO:0016301">
    <property type="term" value="F:kinase activity"/>
    <property type="evidence" value="ECO:0007669"/>
    <property type="project" value="UniProtKB-KW"/>
</dbReference>
<accession>A0A376AGC0</accession>
<dbReference type="InterPro" id="IPR029056">
    <property type="entry name" value="Ribokinase-like"/>
</dbReference>
<dbReference type="EMBL" id="UEYP01000002">
    <property type="protein sequence ID" value="SSC66523.1"/>
    <property type="molecule type" value="Genomic_DNA"/>
</dbReference>
<reference evidence="5" key="1">
    <citation type="submission" date="2018-07" db="EMBL/GenBank/DDBJ databases">
        <authorList>
            <person name="Peiro R."/>
            <person name="Begona"/>
            <person name="Cbmso G."/>
            <person name="Lopez M."/>
            <person name="Gonzalez S."/>
        </authorList>
    </citation>
    <scope>NUCLEOTIDE SEQUENCE [LARGE SCALE GENOMIC DNA]</scope>
</reference>
<sequence>MTAPVLVIGGAHIDRRGRIGGQTRLGASNPGTWFDEPGGGAFNAACNLARLGHPVRLIAPRGGDANGQRVAAAAEQAGIEDCPVVFLDRATPSYTAILENDGNLIVALADMALYDLFTPRRLRSRSLRDSLAATQNVLCDANLPGDTIAALATSAARLGKPTAVIAISPAKAIRLKTCLPLLDHVFMNAAEAEVLAGARAVDPADWPDLLRRAGLRSGTVTMGAGATVAFDENDIALLAPPRLEAISDVTGAGDAFAAGFLSATTCGETIGEALRHGTACAAITLRSPHATAANLTRELLKSGLALVPAAAILPRNPLNSGHE</sequence>
<dbReference type="PROSITE" id="PS00584">
    <property type="entry name" value="PFKB_KINASES_2"/>
    <property type="match status" value="1"/>
</dbReference>
<dbReference type="PANTHER" id="PTHR10584">
    <property type="entry name" value="SUGAR KINASE"/>
    <property type="match status" value="1"/>
</dbReference>
<protein>
    <recommendedName>
        <fullName evidence="3">Carbohydrate kinase PfkB domain-containing protein</fullName>
    </recommendedName>
</protein>
<dbReference type="Pfam" id="PF00294">
    <property type="entry name" value="PfkB"/>
    <property type="match status" value="1"/>
</dbReference>
<keyword evidence="5" id="KW-1185">Reference proteome</keyword>
<dbReference type="Gene3D" id="3.40.1190.20">
    <property type="match status" value="1"/>
</dbReference>
<dbReference type="SUPFAM" id="SSF53613">
    <property type="entry name" value="Ribokinase-like"/>
    <property type="match status" value="1"/>
</dbReference>
<evidence type="ECO:0000313" key="4">
    <source>
        <dbReference type="EMBL" id="SSC66523.1"/>
    </source>
</evidence>
<dbReference type="Proteomes" id="UP000254764">
    <property type="component" value="Unassembled WGS sequence"/>
</dbReference>
<evidence type="ECO:0000256" key="2">
    <source>
        <dbReference type="ARBA" id="ARBA00022777"/>
    </source>
</evidence>
<evidence type="ECO:0000259" key="3">
    <source>
        <dbReference type="Pfam" id="PF00294"/>
    </source>
</evidence>
<proteinExistence type="predicted"/>
<dbReference type="CDD" id="cd01941">
    <property type="entry name" value="YeiC_kinase_like"/>
    <property type="match status" value="1"/>
</dbReference>
<gene>
    <name evidence="4" type="ORF">RHIZ70_2231</name>
</gene>
<feature type="domain" description="Carbohydrate kinase PfkB" evidence="3">
    <location>
        <begin position="29"/>
        <end position="294"/>
    </location>
</feature>
<evidence type="ECO:0000256" key="1">
    <source>
        <dbReference type="ARBA" id="ARBA00022679"/>
    </source>
</evidence>
<dbReference type="AlphaFoldDB" id="A0A376AGC0"/>
<keyword evidence="1" id="KW-0808">Transferase</keyword>
<dbReference type="PANTHER" id="PTHR10584:SF166">
    <property type="entry name" value="RIBOKINASE"/>
    <property type="match status" value="1"/>
</dbReference>
<dbReference type="InterPro" id="IPR002173">
    <property type="entry name" value="Carboh/pur_kinase_PfkB_CS"/>
</dbReference>
<keyword evidence="2" id="KW-0418">Kinase</keyword>
<dbReference type="GO" id="GO:0005829">
    <property type="term" value="C:cytosol"/>
    <property type="evidence" value="ECO:0007669"/>
    <property type="project" value="TreeGrafter"/>
</dbReference>
<organism evidence="4 5">
    <name type="scientific">Ciceribacter selenitireducens ATCC BAA-1503</name>
    <dbReference type="NCBI Taxonomy" id="1336235"/>
    <lineage>
        <taxon>Bacteria</taxon>
        <taxon>Pseudomonadati</taxon>
        <taxon>Pseudomonadota</taxon>
        <taxon>Alphaproteobacteria</taxon>
        <taxon>Hyphomicrobiales</taxon>
        <taxon>Rhizobiaceae</taxon>
        <taxon>Ciceribacter</taxon>
    </lineage>
</organism>
<evidence type="ECO:0000313" key="5">
    <source>
        <dbReference type="Proteomes" id="UP000254764"/>
    </source>
</evidence>
<name>A0A376AGC0_9HYPH</name>
<dbReference type="InterPro" id="IPR011611">
    <property type="entry name" value="PfkB_dom"/>
</dbReference>
<dbReference type="STRING" id="1336235.GCA_000518785_00447"/>
<dbReference type="RefSeq" id="WP_115669298.1">
    <property type="nucleotide sequence ID" value="NZ_UEYP01000002.1"/>
</dbReference>